<dbReference type="Pfam" id="PF00975">
    <property type="entry name" value="Thioesterase"/>
    <property type="match status" value="1"/>
</dbReference>
<dbReference type="InterPro" id="IPR012223">
    <property type="entry name" value="TEII"/>
</dbReference>
<name>A0A1I0V7P9_9PSEU</name>
<dbReference type="PANTHER" id="PTHR11487:SF0">
    <property type="entry name" value="S-ACYL FATTY ACID SYNTHASE THIOESTERASE, MEDIUM CHAIN"/>
    <property type="match status" value="1"/>
</dbReference>
<dbReference type="InterPro" id="IPR029058">
    <property type="entry name" value="AB_hydrolase_fold"/>
</dbReference>
<accession>A0A1I0V7P9</accession>
<comment type="similarity">
    <text evidence="1">Belongs to the thioesterase family.</text>
</comment>
<evidence type="ECO:0000256" key="1">
    <source>
        <dbReference type="ARBA" id="ARBA00007169"/>
    </source>
</evidence>
<evidence type="ECO:0000259" key="2">
    <source>
        <dbReference type="Pfam" id="PF00975"/>
    </source>
</evidence>
<dbReference type="PANTHER" id="PTHR11487">
    <property type="entry name" value="THIOESTERASE"/>
    <property type="match status" value="1"/>
</dbReference>
<feature type="domain" description="Thioesterase" evidence="2">
    <location>
        <begin position="22"/>
        <end position="243"/>
    </location>
</feature>
<gene>
    <name evidence="3" type="ORF">SAMN05216266_10144</name>
</gene>
<evidence type="ECO:0000313" key="4">
    <source>
        <dbReference type="Proteomes" id="UP000243799"/>
    </source>
</evidence>
<keyword evidence="3" id="KW-0378">Hydrolase</keyword>
<protein>
    <submittedName>
        <fullName evidence="3">Medium-chain acyl-[acyl-carrier-protein] hydrolase</fullName>
    </submittedName>
</protein>
<dbReference type="InterPro" id="IPR001031">
    <property type="entry name" value="Thioesterase"/>
</dbReference>
<organism evidence="3 4">
    <name type="scientific">Amycolatopsis marina</name>
    <dbReference type="NCBI Taxonomy" id="490629"/>
    <lineage>
        <taxon>Bacteria</taxon>
        <taxon>Bacillati</taxon>
        <taxon>Actinomycetota</taxon>
        <taxon>Actinomycetes</taxon>
        <taxon>Pseudonocardiales</taxon>
        <taxon>Pseudonocardiaceae</taxon>
        <taxon>Amycolatopsis</taxon>
    </lineage>
</organism>
<keyword evidence="4" id="KW-1185">Reference proteome</keyword>
<reference evidence="4" key="1">
    <citation type="submission" date="2016-10" db="EMBL/GenBank/DDBJ databases">
        <authorList>
            <person name="Varghese N."/>
            <person name="Submissions S."/>
        </authorList>
    </citation>
    <scope>NUCLEOTIDE SEQUENCE [LARGE SCALE GENOMIC DNA]</scope>
    <source>
        <strain evidence="4">CGMCC 4.3568</strain>
    </source>
</reference>
<proteinExistence type="inferred from homology"/>
<dbReference type="GO" id="GO:0008610">
    <property type="term" value="P:lipid biosynthetic process"/>
    <property type="evidence" value="ECO:0007669"/>
    <property type="project" value="TreeGrafter"/>
</dbReference>
<evidence type="ECO:0000313" key="3">
    <source>
        <dbReference type="EMBL" id="SFA72067.1"/>
    </source>
</evidence>
<sequence length="256" mass="27901">MSTSYQTPWIQLGPELPAPVPRLLCVPYSAKGASQYRDWPGFLAGAAEVGAVQLPGREDRLTEKPVDRIDDLLAELVPAALPWLDRPFVVFGHCMGALISAELVLALRREHGVEPDAIVLSGAIPAWQDESTFDLSDLSDAELIRELRARGALQPRMLAEPALLTFMLPAARADSALCEDIRRRGRPSEPGLNCPLTLCAAQDDTRFSPEEMRGWSALTSGPVDLRVFEGDHTFMDVAPELVAATVRAELPSGSHR</sequence>
<dbReference type="AlphaFoldDB" id="A0A1I0V7P9"/>
<dbReference type="Gene3D" id="3.40.50.1820">
    <property type="entry name" value="alpha/beta hydrolase"/>
    <property type="match status" value="1"/>
</dbReference>
<dbReference type="GO" id="GO:0016787">
    <property type="term" value="F:hydrolase activity"/>
    <property type="evidence" value="ECO:0007669"/>
    <property type="project" value="UniProtKB-KW"/>
</dbReference>
<dbReference type="STRING" id="490629.SAMN05216266_10144"/>
<dbReference type="SUPFAM" id="SSF53474">
    <property type="entry name" value="alpha/beta-Hydrolases"/>
    <property type="match status" value="1"/>
</dbReference>
<dbReference type="Proteomes" id="UP000243799">
    <property type="component" value="Unassembled WGS sequence"/>
</dbReference>
<dbReference type="EMBL" id="FOKG01000001">
    <property type="protein sequence ID" value="SFA72067.1"/>
    <property type="molecule type" value="Genomic_DNA"/>
</dbReference>
<dbReference type="RefSeq" id="WP_177242415.1">
    <property type="nucleotide sequence ID" value="NZ_FOKG01000001.1"/>
</dbReference>